<evidence type="ECO:0000313" key="4">
    <source>
        <dbReference type="Proteomes" id="UP000015101"/>
    </source>
</evidence>
<evidence type="ECO:0000313" key="2">
    <source>
        <dbReference type="EMBL" id="ESN93957.1"/>
    </source>
</evidence>
<evidence type="ECO:0000256" key="1">
    <source>
        <dbReference type="SAM" id="MobiDB-lite"/>
    </source>
</evidence>
<feature type="compositionally biased region" description="Basic and acidic residues" evidence="1">
    <location>
        <begin position="1"/>
        <end position="25"/>
    </location>
</feature>
<organism evidence="3 4">
    <name type="scientific">Helobdella robusta</name>
    <name type="common">Californian leech</name>
    <dbReference type="NCBI Taxonomy" id="6412"/>
    <lineage>
        <taxon>Eukaryota</taxon>
        <taxon>Metazoa</taxon>
        <taxon>Spiralia</taxon>
        <taxon>Lophotrochozoa</taxon>
        <taxon>Annelida</taxon>
        <taxon>Clitellata</taxon>
        <taxon>Hirudinea</taxon>
        <taxon>Rhynchobdellida</taxon>
        <taxon>Glossiphoniidae</taxon>
        <taxon>Helobdella</taxon>
    </lineage>
</organism>
<name>T1FFU4_HELRO</name>
<proteinExistence type="predicted"/>
<dbReference type="EnsemblMetazoa" id="HelroT180368">
    <property type="protein sequence ID" value="HelroP180368"/>
    <property type="gene ID" value="HelroG180368"/>
</dbReference>
<dbReference type="RefSeq" id="XP_009027929.1">
    <property type="nucleotide sequence ID" value="XM_009029681.1"/>
</dbReference>
<keyword evidence="4" id="KW-1185">Reference proteome</keyword>
<gene>
    <name evidence="3" type="primary">20207693</name>
    <name evidence="2" type="ORF">HELRODRAFT_180368</name>
</gene>
<reference evidence="3" key="3">
    <citation type="submission" date="2015-06" db="UniProtKB">
        <authorList>
            <consortium name="EnsemblMetazoa"/>
        </authorList>
    </citation>
    <scope>IDENTIFICATION</scope>
</reference>
<dbReference type="EMBL" id="AMQM01007177">
    <property type="status" value="NOT_ANNOTATED_CDS"/>
    <property type="molecule type" value="Genomic_DNA"/>
</dbReference>
<dbReference type="InParanoid" id="T1FFU4"/>
<dbReference type="HOGENOM" id="CLU_1837276_0_0_1"/>
<reference evidence="4" key="1">
    <citation type="submission" date="2012-12" db="EMBL/GenBank/DDBJ databases">
        <authorList>
            <person name="Hellsten U."/>
            <person name="Grimwood J."/>
            <person name="Chapman J.A."/>
            <person name="Shapiro H."/>
            <person name="Aerts A."/>
            <person name="Otillar R.P."/>
            <person name="Terry A.Y."/>
            <person name="Boore J.L."/>
            <person name="Simakov O."/>
            <person name="Marletaz F."/>
            <person name="Cho S.-J."/>
            <person name="Edsinger-Gonzales E."/>
            <person name="Havlak P."/>
            <person name="Kuo D.-H."/>
            <person name="Larsson T."/>
            <person name="Lv J."/>
            <person name="Arendt D."/>
            <person name="Savage R."/>
            <person name="Osoegawa K."/>
            <person name="de Jong P."/>
            <person name="Lindberg D.R."/>
            <person name="Seaver E.C."/>
            <person name="Weisblat D.A."/>
            <person name="Putnam N.H."/>
            <person name="Grigoriev I.V."/>
            <person name="Rokhsar D.S."/>
        </authorList>
    </citation>
    <scope>NUCLEOTIDE SEQUENCE</scope>
</reference>
<dbReference type="AlphaFoldDB" id="T1FFU4"/>
<evidence type="ECO:0000313" key="3">
    <source>
        <dbReference type="EnsemblMetazoa" id="HelroP180368"/>
    </source>
</evidence>
<dbReference type="Proteomes" id="UP000015101">
    <property type="component" value="Unassembled WGS sequence"/>
</dbReference>
<dbReference type="GeneID" id="20207693"/>
<feature type="region of interest" description="Disordered" evidence="1">
    <location>
        <begin position="1"/>
        <end position="28"/>
    </location>
</feature>
<dbReference type="KEGG" id="hro:HELRODRAFT_180368"/>
<accession>T1FFU4</accession>
<dbReference type="OrthoDB" id="10030726at2759"/>
<reference evidence="2 4" key="2">
    <citation type="journal article" date="2013" name="Nature">
        <title>Insights into bilaterian evolution from three spiralian genomes.</title>
        <authorList>
            <person name="Simakov O."/>
            <person name="Marletaz F."/>
            <person name="Cho S.J."/>
            <person name="Edsinger-Gonzales E."/>
            <person name="Havlak P."/>
            <person name="Hellsten U."/>
            <person name="Kuo D.H."/>
            <person name="Larsson T."/>
            <person name="Lv J."/>
            <person name="Arendt D."/>
            <person name="Savage R."/>
            <person name="Osoegawa K."/>
            <person name="de Jong P."/>
            <person name="Grimwood J."/>
            <person name="Chapman J.A."/>
            <person name="Shapiro H."/>
            <person name="Aerts A."/>
            <person name="Otillar R.P."/>
            <person name="Terry A.Y."/>
            <person name="Boore J.L."/>
            <person name="Grigoriev I.V."/>
            <person name="Lindberg D.R."/>
            <person name="Seaver E.C."/>
            <person name="Weisblat D.A."/>
            <person name="Putnam N.H."/>
            <person name="Rokhsar D.S."/>
        </authorList>
    </citation>
    <scope>NUCLEOTIDE SEQUENCE</scope>
</reference>
<protein>
    <submittedName>
        <fullName evidence="2 3">Uncharacterized protein</fullName>
    </submittedName>
</protein>
<dbReference type="EMBL" id="KB097579">
    <property type="protein sequence ID" value="ESN93957.1"/>
    <property type="molecule type" value="Genomic_DNA"/>
</dbReference>
<sequence length="140" mass="16465">MQDKMEELKNDSKLKGEYTDERSAQTDDLQLVMSRMHAEDEWKDWEGSCQVVTPRINDVVYRVRERGKPRIKMKIVHLDRIAPTQKQRSTQQRELAKSRTIFGLSGGQCYRQARFQTDRGRTTRKKTNTVDVEVRFDGKS</sequence>
<dbReference type="CTD" id="20207693"/>